<feature type="compositionally biased region" description="Basic and acidic residues" evidence="1">
    <location>
        <begin position="387"/>
        <end position="396"/>
    </location>
</feature>
<dbReference type="SUPFAM" id="SSF48350">
    <property type="entry name" value="GTPase activation domain, GAP"/>
    <property type="match status" value="1"/>
</dbReference>
<evidence type="ECO:0000313" key="4">
    <source>
        <dbReference type="Proteomes" id="UP000019375"/>
    </source>
</evidence>
<keyword evidence="4" id="KW-1185">Reference proteome</keyword>
<evidence type="ECO:0000259" key="2">
    <source>
        <dbReference type="PROSITE" id="PS50238"/>
    </source>
</evidence>
<organism evidence="3 4">
    <name type="scientific">Zygosaccharomyces bailii (strain CLIB 213 / ATCC 58445 / CBS 680 / BCRC 21525 / NBRC 1098 / NCYC 1416 / NRRL Y-2227)</name>
    <dbReference type="NCBI Taxonomy" id="1333698"/>
    <lineage>
        <taxon>Eukaryota</taxon>
        <taxon>Fungi</taxon>
        <taxon>Dikarya</taxon>
        <taxon>Ascomycota</taxon>
        <taxon>Saccharomycotina</taxon>
        <taxon>Saccharomycetes</taxon>
        <taxon>Saccharomycetales</taxon>
        <taxon>Saccharomycetaceae</taxon>
        <taxon>Zygosaccharomyces</taxon>
    </lineage>
</organism>
<dbReference type="SMART" id="SM00324">
    <property type="entry name" value="RhoGAP"/>
    <property type="match status" value="1"/>
</dbReference>
<dbReference type="InterPro" id="IPR008936">
    <property type="entry name" value="Rho_GTPase_activation_prot"/>
</dbReference>
<dbReference type="CDD" id="cd00159">
    <property type="entry name" value="RhoGAP"/>
    <property type="match status" value="1"/>
</dbReference>
<gene>
    <name evidence="3" type="ORF">BN860_10726g</name>
</gene>
<dbReference type="Pfam" id="PF00620">
    <property type="entry name" value="RhoGAP"/>
    <property type="match status" value="1"/>
</dbReference>
<sequence>MLYINVNNIFFKSYSVDPVSGHAIYVFDSTYLPSSDEIADKQVYDLLIDKLMDKLITKIPSAPFILVVFSSGFLEKKISWVYGIKMFSKLPKELRAQLQKTYIVHESFFIKTVYQVLTNALNIKNLGNNALLDFNQSKNSLDSLQNASIIHVADLTDLSALVDITRLRISLNVYLYDYQFSEYIDVPKEYFNRLSAVGTRQYRQLIFDKIFRRLELDAIKVELVFQRPGSYKRVNILLDVIERNNYIDLSQWDIYSLATVFLHFLKHKSLPLIPIDLITLPISDDFEYTYATFCSIIKHNQYYELLETIFPLFISQLEHSEVTKHDARSLSKALCPQLCQEKISMMSADRLAVGTRFIRNLLEHFPAITQRIDRARLGITRGASPIKRVDRVKQETRPTSPKSLSQPEPPKPRKLIVKTPSNRFTGGKPAQLMPTQKKSTMQEKPITLERPTSNPNDTRECLSSSTTMIGENSSTSVLKHEPHDDIRSRSTSLAASTETINQMVKDDQLGDTNNDCDTNVSQLAFDDKNPSLQKNQTIFHFDRQLQSKRKITVKNEDNKFSREGYSDIKAGSKVSRLAALYEERLQGLQAIQEIKQKGGYS</sequence>
<evidence type="ECO:0000256" key="1">
    <source>
        <dbReference type="SAM" id="MobiDB-lite"/>
    </source>
</evidence>
<reference evidence="4" key="1">
    <citation type="journal article" date="2013" name="Genome Announc.">
        <title>Genome sequence of the food spoilage yeast Zygosaccharomyces bailii CLIB 213(T).</title>
        <authorList>
            <person name="Galeote V."/>
            <person name="Bigey F."/>
            <person name="Devillers H."/>
            <person name="Neuveglise C."/>
            <person name="Dequin S."/>
        </authorList>
    </citation>
    <scope>NUCLEOTIDE SEQUENCE [LARGE SCALE GENOMIC DNA]</scope>
    <source>
        <strain evidence="4">CLIB 213 / ATCC 58445 / CBS 680 / CCRC 21525 / NBRC 1098 / NCYC 1416 / NRRL Y-2227</strain>
    </source>
</reference>
<evidence type="ECO:0000313" key="3">
    <source>
        <dbReference type="EMBL" id="CDF89707.1"/>
    </source>
</evidence>
<accession>A0A8J2XAV3</accession>
<dbReference type="PROSITE" id="PS50238">
    <property type="entry name" value="RHOGAP"/>
    <property type="match status" value="1"/>
</dbReference>
<dbReference type="GO" id="GO:0005737">
    <property type="term" value="C:cytoplasm"/>
    <property type="evidence" value="ECO:0007669"/>
    <property type="project" value="TreeGrafter"/>
</dbReference>
<feature type="compositionally biased region" description="Polar residues" evidence="1">
    <location>
        <begin position="450"/>
        <end position="477"/>
    </location>
</feature>
<dbReference type="EMBL" id="HG316457">
    <property type="protein sequence ID" value="CDF89707.1"/>
    <property type="molecule type" value="Genomic_DNA"/>
</dbReference>
<dbReference type="InterPro" id="IPR036865">
    <property type="entry name" value="CRAL-TRIO_dom_sf"/>
</dbReference>
<dbReference type="InterPro" id="IPR000198">
    <property type="entry name" value="RhoGAP_dom"/>
</dbReference>
<dbReference type="Gene3D" id="1.10.555.10">
    <property type="entry name" value="Rho GTPase activation protein"/>
    <property type="match status" value="1"/>
</dbReference>
<dbReference type="GO" id="GO:0007264">
    <property type="term" value="P:small GTPase-mediated signal transduction"/>
    <property type="evidence" value="ECO:0007669"/>
    <property type="project" value="TreeGrafter"/>
</dbReference>
<proteinExistence type="predicted"/>
<name>A0A8J2XAV3_ZYGB2</name>
<dbReference type="GO" id="GO:0005096">
    <property type="term" value="F:GTPase activator activity"/>
    <property type="evidence" value="ECO:0007669"/>
    <property type="project" value="TreeGrafter"/>
</dbReference>
<dbReference type="AlphaFoldDB" id="A0A8J2XAV3"/>
<dbReference type="Proteomes" id="UP000019375">
    <property type="component" value="Unassembled WGS sequence"/>
</dbReference>
<dbReference type="InterPro" id="IPR001251">
    <property type="entry name" value="CRAL-TRIO_dom"/>
</dbReference>
<feature type="compositionally biased region" description="Basic and acidic residues" evidence="1">
    <location>
        <begin position="478"/>
        <end position="488"/>
    </location>
</feature>
<feature type="region of interest" description="Disordered" evidence="1">
    <location>
        <begin position="385"/>
        <end position="491"/>
    </location>
</feature>
<dbReference type="Gene3D" id="3.40.525.10">
    <property type="entry name" value="CRAL-TRIO lipid binding domain"/>
    <property type="match status" value="1"/>
</dbReference>
<dbReference type="PANTHER" id="PTHR45808:SF2">
    <property type="entry name" value="RHO GTPASE-ACTIVATING PROTEIN 68F"/>
    <property type="match status" value="1"/>
</dbReference>
<feature type="domain" description="Rho-GAP" evidence="2">
    <location>
        <begin position="192"/>
        <end position="369"/>
    </location>
</feature>
<feature type="compositionally biased region" description="Polar residues" evidence="1">
    <location>
        <begin position="397"/>
        <end position="406"/>
    </location>
</feature>
<dbReference type="OrthoDB" id="410651at2759"/>
<protein>
    <submittedName>
        <fullName evidence="3">ZYBA0S04-10726g1_1</fullName>
    </submittedName>
</protein>
<dbReference type="Pfam" id="PF13716">
    <property type="entry name" value="CRAL_TRIO_2"/>
    <property type="match status" value="1"/>
</dbReference>
<dbReference type="PANTHER" id="PTHR45808">
    <property type="entry name" value="RHO GTPASE-ACTIVATING PROTEIN 68F"/>
    <property type="match status" value="1"/>
</dbReference>